<name>A0A150RGS8_SORCE</name>
<dbReference type="AlphaFoldDB" id="A0A150RGS8"/>
<comment type="caution">
    <text evidence="1">The sequence shown here is derived from an EMBL/GenBank/DDBJ whole genome shotgun (WGS) entry which is preliminary data.</text>
</comment>
<organism evidence="1 2">
    <name type="scientific">Sorangium cellulosum</name>
    <name type="common">Polyangium cellulosum</name>
    <dbReference type="NCBI Taxonomy" id="56"/>
    <lineage>
        <taxon>Bacteria</taxon>
        <taxon>Pseudomonadati</taxon>
        <taxon>Myxococcota</taxon>
        <taxon>Polyangia</taxon>
        <taxon>Polyangiales</taxon>
        <taxon>Polyangiaceae</taxon>
        <taxon>Sorangium</taxon>
    </lineage>
</organism>
<proteinExistence type="predicted"/>
<evidence type="ECO:0000313" key="1">
    <source>
        <dbReference type="EMBL" id="KYF79166.1"/>
    </source>
</evidence>
<dbReference type="Proteomes" id="UP000075635">
    <property type="component" value="Unassembled WGS sequence"/>
</dbReference>
<dbReference type="EMBL" id="JEMB01002683">
    <property type="protein sequence ID" value="KYF79166.1"/>
    <property type="molecule type" value="Genomic_DNA"/>
</dbReference>
<accession>A0A150RGS8</accession>
<protein>
    <submittedName>
        <fullName evidence="1">Uncharacterized protein</fullName>
    </submittedName>
</protein>
<evidence type="ECO:0000313" key="2">
    <source>
        <dbReference type="Proteomes" id="UP000075635"/>
    </source>
</evidence>
<gene>
    <name evidence="1" type="ORF">BE17_26410</name>
</gene>
<sequence>MGAASFAGAFSDVSPALGDVLPGGVALVFPWEELPGSCDDGFVGCVEPWGRPVLLEGAD</sequence>
<reference evidence="1 2" key="1">
    <citation type="submission" date="2014-02" db="EMBL/GenBank/DDBJ databases">
        <title>The small core and large imbalanced accessory genome model reveals a collaborative survival strategy of Sorangium cellulosum strains in nature.</title>
        <authorList>
            <person name="Han K."/>
            <person name="Peng R."/>
            <person name="Blom J."/>
            <person name="Li Y.-Z."/>
        </authorList>
    </citation>
    <scope>NUCLEOTIDE SEQUENCE [LARGE SCALE GENOMIC DNA]</scope>
    <source>
        <strain evidence="1 2">So0011-07</strain>
    </source>
</reference>